<dbReference type="GO" id="GO:0000105">
    <property type="term" value="P:L-histidine biosynthetic process"/>
    <property type="evidence" value="ECO:0007669"/>
    <property type="project" value="UniProtKB-UniRule"/>
</dbReference>
<dbReference type="HAMAP" id="MF_01023">
    <property type="entry name" value="HisC_aminotrans_2"/>
    <property type="match status" value="1"/>
</dbReference>
<comment type="pathway">
    <text evidence="3">Lipid metabolism.</text>
</comment>
<dbReference type="Gene3D" id="3.90.1150.10">
    <property type="entry name" value="Aspartate Aminotransferase, domain 1"/>
    <property type="match status" value="1"/>
</dbReference>
<comment type="cofactor">
    <cofactor evidence="1 12">
        <name>pyridoxal 5'-phosphate</name>
        <dbReference type="ChEBI" id="CHEBI:597326"/>
    </cofactor>
</comment>
<dbReference type="OrthoDB" id="9813612at2"/>
<dbReference type="KEGG" id="als:DJ013_01365"/>
<evidence type="ECO:0000256" key="1">
    <source>
        <dbReference type="ARBA" id="ARBA00001933"/>
    </source>
</evidence>
<comment type="similarity">
    <text evidence="4 12">Belongs to the class-II pyridoxal-phosphate-dependent aminotransferase family. Histidinol-phosphate aminotransferase subfamily.</text>
</comment>
<evidence type="ECO:0000256" key="4">
    <source>
        <dbReference type="ARBA" id="ARBA00007970"/>
    </source>
</evidence>
<dbReference type="AlphaFoldDB" id="A0A2Z4G6X6"/>
<comment type="pathway">
    <text evidence="2 12">Amino-acid biosynthesis; L-histidine biosynthesis; L-histidine from 5-phospho-alpha-D-ribose 1-diphosphate: step 7/9.</text>
</comment>
<dbReference type="EC" id="2.6.1.9" evidence="12"/>
<dbReference type="InterPro" id="IPR005861">
    <property type="entry name" value="HisP_aminotrans"/>
</dbReference>
<evidence type="ECO:0000256" key="8">
    <source>
        <dbReference type="ARBA" id="ARBA00022679"/>
    </source>
</evidence>
<evidence type="ECO:0000256" key="9">
    <source>
        <dbReference type="ARBA" id="ARBA00022898"/>
    </source>
</evidence>
<dbReference type="CDD" id="cd00609">
    <property type="entry name" value="AAT_like"/>
    <property type="match status" value="1"/>
</dbReference>
<reference evidence="14 15" key="1">
    <citation type="submission" date="2018-05" db="EMBL/GenBank/DDBJ databases">
        <title>Complete genome sequence of Arcticibacterium luteifluviistationis SM1504T, a cytophagaceae bacterium isolated from Arctic surface seawater.</title>
        <authorList>
            <person name="Li Y."/>
            <person name="Qin Q.-L."/>
        </authorList>
    </citation>
    <scope>NUCLEOTIDE SEQUENCE [LARGE SCALE GENOMIC DNA]</scope>
    <source>
        <strain evidence="14 15">SM1504</strain>
    </source>
</reference>
<keyword evidence="10 12" id="KW-0368">Histidine biosynthesis</keyword>
<evidence type="ECO:0000256" key="3">
    <source>
        <dbReference type="ARBA" id="ARBA00005189"/>
    </source>
</evidence>
<evidence type="ECO:0000256" key="12">
    <source>
        <dbReference type="HAMAP-Rule" id="MF_01023"/>
    </source>
</evidence>
<sequence>MSIINALVREHLLALKPYSSARDEYTGKEGVFLDANENPYGSVAGKDLNRYPDPHQRQIKDKLAILKGCYPEQIFLGNGSDEAIDLIIKAVCEPKVDNILLLPPTYGMYEVCANIQQVETRKSVLTETYQPDLVDISKKVDAHTKAIWVCSPNNPTGNLIDGAIIEVLLKAYPNTLIVVDEAYIDFADVPSFIGRMGEYDNLVVLQTFSKAWGMAGLRVGMAFAHVDLIKVLNKIKYPYNLNLESQRLILEALDNVEKKDKYVEKILAERFRLFKKLMELSIVRHIYPSDSNQLLVKFHDAKAVFNYLIEKKVIVRDRTNVTLCDDCLRISIGRGRENRALMAELEEFKA</sequence>
<dbReference type="GO" id="GO:0030170">
    <property type="term" value="F:pyridoxal phosphate binding"/>
    <property type="evidence" value="ECO:0007669"/>
    <property type="project" value="InterPro"/>
</dbReference>
<evidence type="ECO:0000259" key="13">
    <source>
        <dbReference type="Pfam" id="PF00155"/>
    </source>
</evidence>
<feature type="domain" description="Aminotransferase class I/classII large" evidence="13">
    <location>
        <begin position="42"/>
        <end position="334"/>
    </location>
</feature>
<dbReference type="InterPro" id="IPR004839">
    <property type="entry name" value="Aminotransferase_I/II_large"/>
</dbReference>
<dbReference type="RefSeq" id="WP_111370000.1">
    <property type="nucleotide sequence ID" value="NZ_CP029480.1"/>
</dbReference>
<dbReference type="GO" id="GO:0004400">
    <property type="term" value="F:histidinol-phosphate transaminase activity"/>
    <property type="evidence" value="ECO:0007669"/>
    <property type="project" value="UniProtKB-UniRule"/>
</dbReference>
<name>A0A2Z4G6X6_9BACT</name>
<dbReference type="InterPro" id="IPR015422">
    <property type="entry name" value="PyrdxlP-dep_Trfase_small"/>
</dbReference>
<dbReference type="PANTHER" id="PTHR42885:SF2">
    <property type="entry name" value="HISTIDINOL-PHOSPHATE AMINOTRANSFERASE"/>
    <property type="match status" value="1"/>
</dbReference>
<dbReference type="UniPathway" id="UPA00031">
    <property type="reaction ID" value="UER00012"/>
</dbReference>
<protein>
    <recommendedName>
        <fullName evidence="12">Histidinol-phosphate aminotransferase</fullName>
        <ecNumber evidence="12">2.6.1.9</ecNumber>
    </recommendedName>
    <alternativeName>
        <fullName evidence="12">Imidazole acetol-phosphate transaminase</fullName>
    </alternativeName>
</protein>
<evidence type="ECO:0000256" key="2">
    <source>
        <dbReference type="ARBA" id="ARBA00005011"/>
    </source>
</evidence>
<dbReference type="InterPro" id="IPR001917">
    <property type="entry name" value="Aminotrans_II_pyridoxalP_BS"/>
</dbReference>
<evidence type="ECO:0000256" key="6">
    <source>
        <dbReference type="ARBA" id="ARBA00022576"/>
    </source>
</evidence>
<evidence type="ECO:0000256" key="7">
    <source>
        <dbReference type="ARBA" id="ARBA00022605"/>
    </source>
</evidence>
<dbReference type="SUPFAM" id="SSF53383">
    <property type="entry name" value="PLP-dependent transferases"/>
    <property type="match status" value="1"/>
</dbReference>
<evidence type="ECO:0000313" key="15">
    <source>
        <dbReference type="Proteomes" id="UP000249873"/>
    </source>
</evidence>
<keyword evidence="6 12" id="KW-0032">Aminotransferase</keyword>
<dbReference type="Pfam" id="PF00155">
    <property type="entry name" value="Aminotran_1_2"/>
    <property type="match status" value="1"/>
</dbReference>
<keyword evidence="9 12" id="KW-0663">Pyridoxal phosphate</keyword>
<keyword evidence="8 12" id="KW-0808">Transferase</keyword>
<dbReference type="NCBIfam" id="TIGR01141">
    <property type="entry name" value="hisC"/>
    <property type="match status" value="1"/>
</dbReference>
<dbReference type="InterPro" id="IPR015421">
    <property type="entry name" value="PyrdxlP-dep_Trfase_major"/>
</dbReference>
<accession>A0A2Z4G6X6</accession>
<evidence type="ECO:0000256" key="5">
    <source>
        <dbReference type="ARBA" id="ARBA00011738"/>
    </source>
</evidence>
<organism evidence="14 15">
    <name type="scientific">Arcticibacterium luteifluviistationis</name>
    <dbReference type="NCBI Taxonomy" id="1784714"/>
    <lineage>
        <taxon>Bacteria</taxon>
        <taxon>Pseudomonadati</taxon>
        <taxon>Bacteroidota</taxon>
        <taxon>Cytophagia</taxon>
        <taxon>Cytophagales</taxon>
        <taxon>Leadbetterellaceae</taxon>
        <taxon>Arcticibacterium</taxon>
    </lineage>
</organism>
<evidence type="ECO:0000256" key="10">
    <source>
        <dbReference type="ARBA" id="ARBA00023102"/>
    </source>
</evidence>
<dbReference type="PANTHER" id="PTHR42885">
    <property type="entry name" value="HISTIDINOL-PHOSPHATE AMINOTRANSFERASE-RELATED"/>
    <property type="match status" value="1"/>
</dbReference>
<gene>
    <name evidence="12 14" type="primary">hisC</name>
    <name evidence="14" type="ORF">DJ013_01365</name>
</gene>
<evidence type="ECO:0000256" key="11">
    <source>
        <dbReference type="ARBA" id="ARBA00047481"/>
    </source>
</evidence>
<comment type="subunit">
    <text evidence="5 12">Homodimer.</text>
</comment>
<keyword evidence="7 12" id="KW-0028">Amino-acid biosynthesis</keyword>
<keyword evidence="15" id="KW-1185">Reference proteome</keyword>
<dbReference type="Proteomes" id="UP000249873">
    <property type="component" value="Chromosome"/>
</dbReference>
<proteinExistence type="inferred from homology"/>
<dbReference type="PROSITE" id="PS00599">
    <property type="entry name" value="AA_TRANSFER_CLASS_2"/>
    <property type="match status" value="1"/>
</dbReference>
<evidence type="ECO:0000313" key="14">
    <source>
        <dbReference type="EMBL" id="AWV96898.1"/>
    </source>
</evidence>
<dbReference type="InterPro" id="IPR015424">
    <property type="entry name" value="PyrdxlP-dep_Trfase"/>
</dbReference>
<comment type="catalytic activity">
    <reaction evidence="11 12">
        <text>L-histidinol phosphate + 2-oxoglutarate = 3-(imidazol-4-yl)-2-oxopropyl phosphate + L-glutamate</text>
        <dbReference type="Rhea" id="RHEA:23744"/>
        <dbReference type="ChEBI" id="CHEBI:16810"/>
        <dbReference type="ChEBI" id="CHEBI:29985"/>
        <dbReference type="ChEBI" id="CHEBI:57766"/>
        <dbReference type="ChEBI" id="CHEBI:57980"/>
        <dbReference type="EC" id="2.6.1.9"/>
    </reaction>
</comment>
<dbReference type="Gene3D" id="3.40.640.10">
    <property type="entry name" value="Type I PLP-dependent aspartate aminotransferase-like (Major domain)"/>
    <property type="match status" value="1"/>
</dbReference>
<feature type="modified residue" description="N6-(pyridoxal phosphate)lysine" evidence="12">
    <location>
        <position position="210"/>
    </location>
</feature>
<dbReference type="EMBL" id="CP029480">
    <property type="protein sequence ID" value="AWV96898.1"/>
    <property type="molecule type" value="Genomic_DNA"/>
</dbReference>